<dbReference type="GO" id="GO:0004617">
    <property type="term" value="F:phosphoglycerate dehydrogenase activity"/>
    <property type="evidence" value="ECO:0007669"/>
    <property type="project" value="UniProtKB-EC"/>
</dbReference>
<evidence type="ECO:0000256" key="12">
    <source>
        <dbReference type="ARBA" id="ARBA00048126"/>
    </source>
</evidence>
<dbReference type="GO" id="GO:0006564">
    <property type="term" value="P:L-serine biosynthetic process"/>
    <property type="evidence" value="ECO:0007669"/>
    <property type="project" value="UniProtKB-KW"/>
</dbReference>
<dbReference type="OrthoDB" id="9805416at2"/>
<evidence type="ECO:0000256" key="2">
    <source>
        <dbReference type="ARBA" id="ARBA00005216"/>
    </source>
</evidence>
<evidence type="ECO:0000256" key="14">
    <source>
        <dbReference type="RuleBase" id="RU003719"/>
    </source>
</evidence>
<dbReference type="InterPro" id="IPR029752">
    <property type="entry name" value="D-isomer_DH_CS1"/>
</dbReference>
<dbReference type="NCBIfam" id="NF008759">
    <property type="entry name" value="PRK11790.1"/>
    <property type="match status" value="1"/>
</dbReference>
<dbReference type="InterPro" id="IPR029753">
    <property type="entry name" value="D-isomer_DH_CS"/>
</dbReference>
<dbReference type="Pfam" id="PF00389">
    <property type="entry name" value="2-Hacid_dh"/>
    <property type="match status" value="1"/>
</dbReference>
<dbReference type="Proteomes" id="UP000066624">
    <property type="component" value="Chromosome"/>
</dbReference>
<dbReference type="EC" id="1.1.1.399" evidence="4"/>
<comment type="similarity">
    <text evidence="3 14">Belongs to the D-isomer specific 2-hydroxyacid dehydrogenase family.</text>
</comment>
<evidence type="ECO:0000256" key="5">
    <source>
        <dbReference type="ARBA" id="ARBA00013143"/>
    </source>
</evidence>
<dbReference type="PROSITE" id="PS51671">
    <property type="entry name" value="ACT"/>
    <property type="match status" value="1"/>
</dbReference>
<dbReference type="EC" id="1.1.1.95" evidence="5"/>
<evidence type="ECO:0000313" key="15">
    <source>
        <dbReference type="EMBL" id="AKS42062.1"/>
    </source>
</evidence>
<sequence>MHSLSKEKINFVLLEGIHERAADHIRQAGYSSLSTRSGALDDEALIEAIEDAHFLGIRSRTHLSDELLDRAKRLTAIGCFCIGTDQVDLDAARKRGIPVFNAPYANTRSVAELVLAEIIMLMRGIPAKHMAAQRGQWLKTATGSHEVRGKVLGIVGYGHIGSQLGILAEGLGMKVIYHDIVDKLPLGNAEPVESLNVLLDAAQVVSLHVPDTELTRGLIDARALKTMRAGSHLINASRGKVVDIPALAEALRSGHIAGAALDVFPVEPSSAGEEFRSELRGMDNVLLTPHIGGSTHEAQENIALDVAAKLVRYSDNGSTMGAVNFPEVTLPDHVGARRIMHIHRNEPGVLQAINAIFSAAGINIVSQYLQTLPDIGYVVMDVEAPDTPALVAELDRVPATIRTRYLY</sequence>
<comment type="catalytic activity">
    <reaction evidence="13">
        <text>(2R)-3-phosphoglycerate + NAD(+) = 3-phosphooxypyruvate + NADH + H(+)</text>
        <dbReference type="Rhea" id="RHEA:12641"/>
        <dbReference type="ChEBI" id="CHEBI:15378"/>
        <dbReference type="ChEBI" id="CHEBI:18110"/>
        <dbReference type="ChEBI" id="CHEBI:57540"/>
        <dbReference type="ChEBI" id="CHEBI:57945"/>
        <dbReference type="ChEBI" id="CHEBI:58272"/>
        <dbReference type="EC" id="1.1.1.95"/>
    </reaction>
</comment>
<keyword evidence="16" id="KW-1185">Reference proteome</keyword>
<dbReference type="InterPro" id="IPR002912">
    <property type="entry name" value="ACT_dom"/>
</dbReference>
<dbReference type="PATRIC" id="fig|1579979.3.peg.1736"/>
<dbReference type="EMBL" id="CP012154">
    <property type="protein sequence ID" value="AKS42062.1"/>
    <property type="molecule type" value="Genomic_DNA"/>
</dbReference>
<dbReference type="PANTHER" id="PTHR42789">
    <property type="entry name" value="D-ISOMER SPECIFIC 2-HYDROXYACID DEHYDROGENASE FAMILY PROTEIN (AFU_ORTHOLOGUE AFUA_6G10090)"/>
    <property type="match status" value="1"/>
</dbReference>
<evidence type="ECO:0000256" key="11">
    <source>
        <dbReference type="ARBA" id="ARBA00030455"/>
    </source>
</evidence>
<dbReference type="PROSITE" id="PS00065">
    <property type="entry name" value="D_2_HYDROXYACID_DH_1"/>
    <property type="match status" value="1"/>
</dbReference>
<comment type="function">
    <text evidence="1">Catalyzes the reversible oxidation of 3-phospho-D-glycerate to 3-phosphonooxypyruvate, the first step of the phosphorylated L-serine biosynthesis pathway. Also catalyzes the reversible oxidation of 2-hydroxyglutarate to 2-oxoglutarate.</text>
</comment>
<dbReference type="InterPro" id="IPR045865">
    <property type="entry name" value="ACT-like_dom_sf"/>
</dbReference>
<evidence type="ECO:0000256" key="4">
    <source>
        <dbReference type="ARBA" id="ARBA00013001"/>
    </source>
</evidence>
<protein>
    <recommendedName>
        <fullName evidence="6">D-3-phosphoglycerate dehydrogenase</fullName>
        <ecNumber evidence="4">1.1.1.399</ecNumber>
        <ecNumber evidence="5">1.1.1.95</ecNumber>
    </recommendedName>
    <alternativeName>
        <fullName evidence="11">2-oxoglutarate reductase</fullName>
    </alternativeName>
</protein>
<dbReference type="InterPro" id="IPR036291">
    <property type="entry name" value="NAD(P)-bd_dom_sf"/>
</dbReference>
<dbReference type="CDD" id="cd12176">
    <property type="entry name" value="PGDH_3"/>
    <property type="match status" value="1"/>
</dbReference>
<gene>
    <name evidence="15" type="ORF">WM2015_1692</name>
</gene>
<comment type="catalytic activity">
    <reaction evidence="12">
        <text>(R)-2-hydroxyglutarate + NAD(+) = 2-oxoglutarate + NADH + H(+)</text>
        <dbReference type="Rhea" id="RHEA:49612"/>
        <dbReference type="ChEBI" id="CHEBI:15378"/>
        <dbReference type="ChEBI" id="CHEBI:15801"/>
        <dbReference type="ChEBI" id="CHEBI:16810"/>
        <dbReference type="ChEBI" id="CHEBI:57540"/>
        <dbReference type="ChEBI" id="CHEBI:57945"/>
        <dbReference type="EC" id="1.1.1.399"/>
    </reaction>
</comment>
<dbReference type="SUPFAM" id="SSF52283">
    <property type="entry name" value="Formate/glycerate dehydrogenase catalytic domain-like"/>
    <property type="match status" value="1"/>
</dbReference>
<keyword evidence="9" id="KW-0520">NAD</keyword>
<dbReference type="KEGG" id="wma:WM2015_1692"/>
<evidence type="ECO:0000313" key="16">
    <source>
        <dbReference type="Proteomes" id="UP000066624"/>
    </source>
</evidence>
<dbReference type="Gene3D" id="3.30.70.260">
    <property type="match status" value="1"/>
</dbReference>
<dbReference type="PANTHER" id="PTHR42789:SF1">
    <property type="entry name" value="D-ISOMER SPECIFIC 2-HYDROXYACID DEHYDROGENASE FAMILY PROTEIN (AFU_ORTHOLOGUE AFUA_6G10090)"/>
    <property type="match status" value="1"/>
</dbReference>
<dbReference type="UniPathway" id="UPA00135">
    <property type="reaction ID" value="UER00196"/>
</dbReference>
<dbReference type="GO" id="GO:0047545">
    <property type="term" value="F:(S)-2-hydroxyglutarate dehydrogenase activity"/>
    <property type="evidence" value="ECO:0007669"/>
    <property type="project" value="UniProtKB-ARBA"/>
</dbReference>
<evidence type="ECO:0000256" key="6">
    <source>
        <dbReference type="ARBA" id="ARBA00021582"/>
    </source>
</evidence>
<dbReference type="SUPFAM" id="SSF55021">
    <property type="entry name" value="ACT-like"/>
    <property type="match status" value="1"/>
</dbReference>
<dbReference type="Pfam" id="PF02826">
    <property type="entry name" value="2-Hacid_dh_C"/>
    <property type="match status" value="1"/>
</dbReference>
<evidence type="ECO:0000256" key="3">
    <source>
        <dbReference type="ARBA" id="ARBA00005854"/>
    </source>
</evidence>
<evidence type="ECO:0000256" key="9">
    <source>
        <dbReference type="ARBA" id="ARBA00023027"/>
    </source>
</evidence>
<evidence type="ECO:0000256" key="13">
    <source>
        <dbReference type="ARBA" id="ARBA00048731"/>
    </source>
</evidence>
<dbReference type="InterPro" id="IPR054480">
    <property type="entry name" value="AHAS_small-like_ACT"/>
</dbReference>
<dbReference type="Pfam" id="PF22629">
    <property type="entry name" value="ACT_AHAS_ss"/>
    <property type="match status" value="1"/>
</dbReference>
<evidence type="ECO:0000256" key="7">
    <source>
        <dbReference type="ARBA" id="ARBA00022605"/>
    </source>
</evidence>
<keyword evidence="7" id="KW-0028">Amino-acid biosynthesis</keyword>
<dbReference type="InterPro" id="IPR050857">
    <property type="entry name" value="D-2-hydroxyacid_DH"/>
</dbReference>
<evidence type="ECO:0000256" key="10">
    <source>
        <dbReference type="ARBA" id="ARBA00023299"/>
    </source>
</evidence>
<reference evidence="15 16" key="1">
    <citation type="submission" date="2015-07" db="EMBL/GenBank/DDBJ databases">
        <authorList>
            <person name="Noorani M."/>
        </authorList>
    </citation>
    <scope>NUCLEOTIDE SEQUENCE [LARGE SCALE GENOMIC DNA]</scope>
    <source>
        <strain evidence="15 16">KCTC 42284</strain>
    </source>
</reference>
<dbReference type="SUPFAM" id="SSF51735">
    <property type="entry name" value="NAD(P)-binding Rossmann-fold domains"/>
    <property type="match status" value="1"/>
</dbReference>
<keyword evidence="10" id="KW-0718">Serine biosynthesis</keyword>
<name>A0A0K0XWQ4_9GAMM</name>
<dbReference type="STRING" id="1579979.WM2015_1692"/>
<dbReference type="InterPro" id="IPR006140">
    <property type="entry name" value="D-isomer_DH_NAD-bd"/>
</dbReference>
<dbReference type="PROSITE" id="PS00670">
    <property type="entry name" value="D_2_HYDROXYACID_DH_2"/>
    <property type="match status" value="1"/>
</dbReference>
<evidence type="ECO:0000256" key="1">
    <source>
        <dbReference type="ARBA" id="ARBA00003800"/>
    </source>
</evidence>
<comment type="pathway">
    <text evidence="2">Amino-acid biosynthesis; L-serine biosynthesis; L-serine from 3-phospho-D-glycerate: step 1/3.</text>
</comment>
<dbReference type="FunFam" id="3.40.50.720:FF:000041">
    <property type="entry name" value="D-3-phosphoglycerate dehydrogenase"/>
    <property type="match status" value="1"/>
</dbReference>
<organism evidence="15 16">
    <name type="scientific">Wenzhouxiangella marina</name>
    <dbReference type="NCBI Taxonomy" id="1579979"/>
    <lineage>
        <taxon>Bacteria</taxon>
        <taxon>Pseudomonadati</taxon>
        <taxon>Pseudomonadota</taxon>
        <taxon>Gammaproteobacteria</taxon>
        <taxon>Chromatiales</taxon>
        <taxon>Wenzhouxiangellaceae</taxon>
        <taxon>Wenzhouxiangella</taxon>
    </lineage>
</organism>
<dbReference type="InterPro" id="IPR006139">
    <property type="entry name" value="D-isomer_2_OHA_DH_cat_dom"/>
</dbReference>
<dbReference type="CDD" id="cd04901">
    <property type="entry name" value="ACT_3PGDH"/>
    <property type="match status" value="1"/>
</dbReference>
<evidence type="ECO:0000256" key="8">
    <source>
        <dbReference type="ARBA" id="ARBA00023002"/>
    </source>
</evidence>
<proteinExistence type="inferred from homology"/>
<dbReference type="Gene3D" id="3.40.50.720">
    <property type="entry name" value="NAD(P)-binding Rossmann-like Domain"/>
    <property type="match status" value="2"/>
</dbReference>
<dbReference type="RefSeq" id="WP_049725650.1">
    <property type="nucleotide sequence ID" value="NZ_CP012154.1"/>
</dbReference>
<accession>A0A0K0XWQ4</accession>
<dbReference type="GO" id="GO:0051287">
    <property type="term" value="F:NAD binding"/>
    <property type="evidence" value="ECO:0007669"/>
    <property type="project" value="InterPro"/>
</dbReference>
<dbReference type="AlphaFoldDB" id="A0A0K0XWQ4"/>
<keyword evidence="8 14" id="KW-0560">Oxidoreductase</keyword>